<feature type="region of interest" description="Disordered" evidence="1">
    <location>
        <begin position="1"/>
        <end position="26"/>
    </location>
</feature>
<sequence length="127" mass="13630">PSGNAKRTRSINSADSSRTYQVREDSLQARPSYGGIMVFEEITVDIEEGKLRKGHNPGSGGPEQFAIGPTNSKSSLAAGIEFRSMGHFGTNVQVGSQMFSDIGTRKSSANLASSFVDILFTETVGRR</sequence>
<proteinExistence type="predicted"/>
<feature type="region of interest" description="Disordered" evidence="1">
    <location>
        <begin position="51"/>
        <end position="71"/>
    </location>
</feature>
<dbReference type="AlphaFoldDB" id="A0A9P9GR07"/>
<keyword evidence="3" id="KW-1185">Reference proteome</keyword>
<evidence type="ECO:0000256" key="1">
    <source>
        <dbReference type="SAM" id="MobiDB-lite"/>
    </source>
</evidence>
<evidence type="ECO:0000313" key="2">
    <source>
        <dbReference type="EMBL" id="KAH7243736.1"/>
    </source>
</evidence>
<name>A0A9P9GR07_FUSSL</name>
<accession>A0A9P9GR07</accession>
<evidence type="ECO:0000313" key="3">
    <source>
        <dbReference type="Proteomes" id="UP000736672"/>
    </source>
</evidence>
<dbReference type="Proteomes" id="UP000736672">
    <property type="component" value="Unassembled WGS sequence"/>
</dbReference>
<dbReference type="EMBL" id="JAGTJS010000018">
    <property type="protein sequence ID" value="KAH7243736.1"/>
    <property type="molecule type" value="Genomic_DNA"/>
</dbReference>
<comment type="caution">
    <text evidence="2">The sequence shown here is derived from an EMBL/GenBank/DDBJ whole genome shotgun (WGS) entry which is preliminary data.</text>
</comment>
<feature type="compositionally biased region" description="Polar residues" evidence="1">
    <location>
        <begin position="1"/>
        <end position="20"/>
    </location>
</feature>
<gene>
    <name evidence="2" type="ORF">B0J15DRAFT_403921</name>
</gene>
<feature type="non-terminal residue" evidence="2">
    <location>
        <position position="1"/>
    </location>
</feature>
<reference evidence="2" key="1">
    <citation type="journal article" date="2021" name="Nat. Commun.">
        <title>Genetic determinants of endophytism in the Arabidopsis root mycobiome.</title>
        <authorList>
            <person name="Mesny F."/>
            <person name="Miyauchi S."/>
            <person name="Thiergart T."/>
            <person name="Pickel B."/>
            <person name="Atanasova L."/>
            <person name="Karlsson M."/>
            <person name="Huettel B."/>
            <person name="Barry K.W."/>
            <person name="Haridas S."/>
            <person name="Chen C."/>
            <person name="Bauer D."/>
            <person name="Andreopoulos W."/>
            <person name="Pangilinan J."/>
            <person name="LaButti K."/>
            <person name="Riley R."/>
            <person name="Lipzen A."/>
            <person name="Clum A."/>
            <person name="Drula E."/>
            <person name="Henrissat B."/>
            <person name="Kohler A."/>
            <person name="Grigoriev I.V."/>
            <person name="Martin F.M."/>
            <person name="Hacquard S."/>
        </authorList>
    </citation>
    <scope>NUCLEOTIDE SEQUENCE</scope>
    <source>
        <strain evidence="2">FSSC 5 MPI-SDFR-AT-0091</strain>
    </source>
</reference>
<protein>
    <submittedName>
        <fullName evidence="2">Uncharacterized protein</fullName>
    </submittedName>
</protein>
<organism evidence="2 3">
    <name type="scientific">Fusarium solani</name>
    <name type="common">Filamentous fungus</name>
    <dbReference type="NCBI Taxonomy" id="169388"/>
    <lineage>
        <taxon>Eukaryota</taxon>
        <taxon>Fungi</taxon>
        <taxon>Dikarya</taxon>
        <taxon>Ascomycota</taxon>
        <taxon>Pezizomycotina</taxon>
        <taxon>Sordariomycetes</taxon>
        <taxon>Hypocreomycetidae</taxon>
        <taxon>Hypocreales</taxon>
        <taxon>Nectriaceae</taxon>
        <taxon>Fusarium</taxon>
        <taxon>Fusarium solani species complex</taxon>
    </lineage>
</organism>